<dbReference type="Proteomes" id="UP000307380">
    <property type="component" value="Unassembled WGS sequence"/>
</dbReference>
<organism evidence="1 2">
    <name type="scientific">Orlajensenia flava</name>
    <dbReference type="NCBI Taxonomy" id="2565934"/>
    <lineage>
        <taxon>Bacteria</taxon>
        <taxon>Bacillati</taxon>
        <taxon>Actinomycetota</taxon>
        <taxon>Actinomycetes</taxon>
        <taxon>Micrococcales</taxon>
        <taxon>Microbacteriaceae</taxon>
        <taxon>Orlajensenia</taxon>
    </lineage>
</organism>
<evidence type="ECO:0000313" key="2">
    <source>
        <dbReference type="Proteomes" id="UP000307380"/>
    </source>
</evidence>
<sequence>MKASEIHWDEPARAKIVEDADRVLREAVLEVARTKDAASSDDAFAALNARLKDRFIDWEPGPDLRKYADAIAAGEISGDEG</sequence>
<proteinExistence type="predicted"/>
<name>A0A4S4FU59_9MICO</name>
<keyword evidence="2" id="KW-1185">Reference proteome</keyword>
<comment type="caution">
    <text evidence="1">The sequence shown here is derived from an EMBL/GenBank/DDBJ whole genome shotgun (WGS) entry which is preliminary data.</text>
</comment>
<evidence type="ECO:0000313" key="1">
    <source>
        <dbReference type="EMBL" id="THG33964.1"/>
    </source>
</evidence>
<gene>
    <name evidence="1" type="ORF">E6C70_11085</name>
</gene>
<dbReference type="OrthoDB" id="5120663at2"/>
<dbReference type="RefSeq" id="WP_136424602.1">
    <property type="nucleotide sequence ID" value="NZ_OZ241748.1"/>
</dbReference>
<protein>
    <submittedName>
        <fullName evidence="1">Uncharacterized protein</fullName>
    </submittedName>
</protein>
<dbReference type="EMBL" id="SSSN01000007">
    <property type="protein sequence ID" value="THG33964.1"/>
    <property type="molecule type" value="Genomic_DNA"/>
</dbReference>
<reference evidence="1 2" key="1">
    <citation type="submission" date="2019-04" db="EMBL/GenBank/DDBJ databases">
        <authorList>
            <person name="Jiang L."/>
        </authorList>
    </citation>
    <scope>NUCLEOTIDE SEQUENCE [LARGE SCALE GENOMIC DNA]</scope>
    <source>
        <strain evidence="1 2">YIM 131861</strain>
    </source>
</reference>
<accession>A0A4S4FU59</accession>
<dbReference type="AlphaFoldDB" id="A0A4S4FU59"/>